<evidence type="ECO:0000256" key="2">
    <source>
        <dbReference type="SAM" id="SignalP"/>
    </source>
</evidence>
<evidence type="ECO:0008006" key="5">
    <source>
        <dbReference type="Google" id="ProtNLM"/>
    </source>
</evidence>
<evidence type="ECO:0000313" key="3">
    <source>
        <dbReference type="EMBL" id="EDS17271.1"/>
    </source>
</evidence>
<dbReference type="eggNOG" id="ENOG50333D3">
    <property type="taxonomic scope" value="Bacteria"/>
</dbReference>
<dbReference type="AlphaFoldDB" id="B0N633"/>
<accession>B0N633</accession>
<feature type="signal peptide" evidence="2">
    <location>
        <begin position="1"/>
        <end position="20"/>
    </location>
</feature>
<organism evidence="3 4">
    <name type="scientific">Thomasclavelia ramosa DSM 1402</name>
    <dbReference type="NCBI Taxonomy" id="445974"/>
    <lineage>
        <taxon>Bacteria</taxon>
        <taxon>Bacillati</taxon>
        <taxon>Bacillota</taxon>
        <taxon>Erysipelotrichia</taxon>
        <taxon>Erysipelotrichales</taxon>
        <taxon>Coprobacillaceae</taxon>
        <taxon>Thomasclavelia</taxon>
    </lineage>
</organism>
<feature type="chain" id="PRO_5039218553" description="DUF3153 domain-containing protein" evidence="2">
    <location>
        <begin position="21"/>
        <end position="220"/>
    </location>
</feature>
<sequence>MMVKKLFLVGIMLLSLTGCVKGNVDIEFIDESNASLTIEVLIQEDLLDSYGTSLTDLKHKLTNSELSTWENKELKKDINGTQYIGFQLIAPKDINKSLLSFFTTNKKEGTYQVTIDHSTINNIFNTSEIEDINNYSLTNLKTMGLELNLNIKMPGNISETSYGKIQDNQVKINLLDFLTQDETKSISIISSNRHQTTQPANIFIFVALIIILYIILRKRR</sequence>
<gene>
    <name evidence="3" type="ORF">CLORAM_02054</name>
</gene>
<name>B0N633_9FIRM</name>
<feature type="transmembrane region" description="Helical" evidence="1">
    <location>
        <begin position="199"/>
        <end position="216"/>
    </location>
</feature>
<keyword evidence="4" id="KW-1185">Reference proteome</keyword>
<keyword evidence="2" id="KW-0732">Signal</keyword>
<dbReference type="Proteomes" id="UP000005798">
    <property type="component" value="Unassembled WGS sequence"/>
</dbReference>
<comment type="caution">
    <text evidence="3">The sequence shown here is derived from an EMBL/GenBank/DDBJ whole genome shotgun (WGS) entry which is preliminary data.</text>
</comment>
<protein>
    <recommendedName>
        <fullName evidence="5">DUF3153 domain-containing protein</fullName>
    </recommendedName>
</protein>
<proteinExistence type="predicted"/>
<keyword evidence="1" id="KW-0812">Transmembrane</keyword>
<evidence type="ECO:0000313" key="4">
    <source>
        <dbReference type="Proteomes" id="UP000005798"/>
    </source>
</evidence>
<dbReference type="PROSITE" id="PS51257">
    <property type="entry name" value="PROKAR_LIPOPROTEIN"/>
    <property type="match status" value="1"/>
</dbReference>
<reference evidence="3" key="1">
    <citation type="submission" date="2007-11" db="EMBL/GenBank/DDBJ databases">
        <authorList>
            <person name="Fulton L."/>
            <person name="Clifton S."/>
            <person name="Fulton B."/>
            <person name="Xu J."/>
            <person name="Minx P."/>
            <person name="Pepin K.H."/>
            <person name="Johnson M."/>
            <person name="Thiruvilangam P."/>
            <person name="Bhonagiri V."/>
            <person name="Nash W.E."/>
            <person name="Mardis E.R."/>
            <person name="Wilson R.K."/>
        </authorList>
    </citation>
    <scope>NUCLEOTIDE SEQUENCE [LARGE SCALE GENOMIC DNA]</scope>
    <source>
        <strain evidence="3">DSM 1402</strain>
    </source>
</reference>
<dbReference type="HOGENOM" id="CLU_1254352_0_0_9"/>
<dbReference type="EMBL" id="ABFX02000008">
    <property type="protein sequence ID" value="EDS17271.1"/>
    <property type="molecule type" value="Genomic_DNA"/>
</dbReference>
<keyword evidence="1" id="KW-1133">Transmembrane helix</keyword>
<evidence type="ECO:0000256" key="1">
    <source>
        <dbReference type="SAM" id="Phobius"/>
    </source>
</evidence>
<keyword evidence="1" id="KW-0472">Membrane</keyword>
<reference evidence="3" key="2">
    <citation type="submission" date="2014-06" db="EMBL/GenBank/DDBJ databases">
        <title>Draft genome sequence of Clostridium ramosum(DSM 1402).</title>
        <authorList>
            <person name="Sudarsanam P."/>
            <person name="Ley R."/>
            <person name="Guruge J."/>
            <person name="Turnbaugh P.J."/>
            <person name="Mahowald M."/>
            <person name="Liep D."/>
            <person name="Gordon J."/>
        </authorList>
    </citation>
    <scope>NUCLEOTIDE SEQUENCE</scope>
    <source>
        <strain evidence="3">DSM 1402</strain>
    </source>
</reference>